<proteinExistence type="predicted"/>
<dbReference type="EMBL" id="CP000463">
    <property type="protein sequence ID" value="ABJ06828.1"/>
    <property type="molecule type" value="Genomic_DNA"/>
</dbReference>
<gene>
    <name evidence="1" type="ordered locus">RPE_2891</name>
</gene>
<sequence length="98" mass="11132">MDRIKTPRSLRSDWHQLEHAAVFRRFGEIATAEGEAGRLKPFGVNERHRRRPAFIVVMQLDFNLGGVAAFMDELNGFSGPGHRFRLLKSSDHRTGSGR</sequence>
<dbReference type="HOGENOM" id="CLU_2331823_0_0_5"/>
<name>Q07MK6_RHOP5</name>
<protein>
    <submittedName>
        <fullName evidence="1">Uncharacterized protein</fullName>
    </submittedName>
</protein>
<reference evidence="1" key="1">
    <citation type="submission" date="2006-09" db="EMBL/GenBank/DDBJ databases">
        <title>Complete sequence of Rhodopseudomonas palustris BisA53.</title>
        <authorList>
            <consortium name="US DOE Joint Genome Institute"/>
            <person name="Copeland A."/>
            <person name="Lucas S."/>
            <person name="Lapidus A."/>
            <person name="Barry K."/>
            <person name="Detter J.C."/>
            <person name="Glavina del Rio T."/>
            <person name="Hammon N."/>
            <person name="Israni S."/>
            <person name="Dalin E."/>
            <person name="Tice H."/>
            <person name="Pitluck S."/>
            <person name="Chain P."/>
            <person name="Malfatti S."/>
            <person name="Shin M."/>
            <person name="Vergez L."/>
            <person name="Schmutz J."/>
            <person name="Larimer F."/>
            <person name="Land M."/>
            <person name="Hauser L."/>
            <person name="Pelletier D.A."/>
            <person name="Kyrpides N."/>
            <person name="Kim E."/>
            <person name="Harwood C.S."/>
            <person name="Oda Y."/>
            <person name="Richardson P."/>
        </authorList>
    </citation>
    <scope>NUCLEOTIDE SEQUENCE [LARGE SCALE GENOMIC DNA]</scope>
    <source>
        <strain evidence="1">BisA53</strain>
    </source>
</reference>
<dbReference type="AlphaFoldDB" id="Q07MK6"/>
<evidence type="ECO:0000313" key="1">
    <source>
        <dbReference type="EMBL" id="ABJ06828.1"/>
    </source>
</evidence>
<dbReference type="KEGG" id="rpe:RPE_2891"/>
<accession>Q07MK6</accession>
<organism evidence="1">
    <name type="scientific">Rhodopseudomonas palustris (strain BisA53)</name>
    <dbReference type="NCBI Taxonomy" id="316055"/>
    <lineage>
        <taxon>Bacteria</taxon>
        <taxon>Pseudomonadati</taxon>
        <taxon>Pseudomonadota</taxon>
        <taxon>Alphaproteobacteria</taxon>
        <taxon>Hyphomicrobiales</taxon>
        <taxon>Nitrobacteraceae</taxon>
        <taxon>Rhodopseudomonas</taxon>
    </lineage>
</organism>